<dbReference type="OrthoDB" id="49113at2759"/>
<feature type="compositionally biased region" description="Pro residues" evidence="1">
    <location>
        <begin position="43"/>
        <end position="54"/>
    </location>
</feature>
<dbReference type="Gene3D" id="2.60.120.920">
    <property type="match status" value="1"/>
</dbReference>
<dbReference type="PANTHER" id="PTHR12429:SF14">
    <property type="entry name" value="NEURALIZED-LIKE PROTEIN 4"/>
    <property type="match status" value="1"/>
</dbReference>
<gene>
    <name evidence="3" type="ORF">OS493_007085</name>
</gene>
<keyword evidence="4" id="KW-1185">Reference proteome</keyword>
<dbReference type="GO" id="GO:0061630">
    <property type="term" value="F:ubiquitin protein ligase activity"/>
    <property type="evidence" value="ECO:0007669"/>
    <property type="project" value="TreeGrafter"/>
</dbReference>
<dbReference type="InterPro" id="IPR006573">
    <property type="entry name" value="NHR_dom"/>
</dbReference>
<evidence type="ECO:0000313" key="3">
    <source>
        <dbReference type="EMBL" id="KAJ7380715.1"/>
    </source>
</evidence>
<dbReference type="Pfam" id="PF07177">
    <property type="entry name" value="Neuralized"/>
    <property type="match status" value="1"/>
</dbReference>
<feature type="domain" description="NHR" evidence="2">
    <location>
        <begin position="83"/>
        <end position="249"/>
    </location>
</feature>
<accession>A0A9X0CYY9</accession>
<evidence type="ECO:0000256" key="1">
    <source>
        <dbReference type="SAM" id="MobiDB-lite"/>
    </source>
</evidence>
<dbReference type="SMART" id="SM00588">
    <property type="entry name" value="NEUZ"/>
    <property type="match status" value="1"/>
</dbReference>
<dbReference type="FunFam" id="2.60.120.920:FF:000001">
    <property type="entry name" value="neuralized-like protein 4 isoform X1"/>
    <property type="match status" value="1"/>
</dbReference>
<name>A0A9X0CYY9_9CNID</name>
<dbReference type="CDD" id="cd12887">
    <property type="entry name" value="SPRY_NHR_like"/>
    <property type="match status" value="1"/>
</dbReference>
<organism evidence="3 4">
    <name type="scientific">Desmophyllum pertusum</name>
    <dbReference type="NCBI Taxonomy" id="174260"/>
    <lineage>
        <taxon>Eukaryota</taxon>
        <taxon>Metazoa</taxon>
        <taxon>Cnidaria</taxon>
        <taxon>Anthozoa</taxon>
        <taxon>Hexacorallia</taxon>
        <taxon>Scleractinia</taxon>
        <taxon>Caryophylliina</taxon>
        <taxon>Caryophylliidae</taxon>
        <taxon>Desmophyllum</taxon>
    </lineage>
</organism>
<dbReference type="PANTHER" id="PTHR12429">
    <property type="entry name" value="NEURALIZED"/>
    <property type="match status" value="1"/>
</dbReference>
<dbReference type="InterPro" id="IPR037962">
    <property type="entry name" value="Neuralized"/>
</dbReference>
<protein>
    <recommendedName>
        <fullName evidence="2">NHR domain-containing protein</fullName>
    </recommendedName>
</protein>
<proteinExistence type="predicted"/>
<sequence>MKKPLLSFDVALLPLTNALCRFLYQDNLVAKLVASKEKEKVTAPPPTVKSPPQSPGVKSPPQSPTSPTEVPTVSDGPVKSSESYKFHHNCGDNIAVMLAGKKAKRIDALQSFNHGVVLTNQPLQVDELFEVRLDSKLPKWFGSLDIGATTVSADNLQFPSTITSIAQGTTFALSSNKILNNGKEMTTISKDLDSLSVGDRVGVMRKSDNSLHFFINGVDVGKRIKTIPPVLYGVVDVFGQTEEVTITGMLLVILLTCKWGKLFKNGH</sequence>
<evidence type="ECO:0000259" key="2">
    <source>
        <dbReference type="PROSITE" id="PS51065"/>
    </source>
</evidence>
<comment type="caution">
    <text evidence="3">The sequence shown here is derived from an EMBL/GenBank/DDBJ whole genome shotgun (WGS) entry which is preliminary data.</text>
</comment>
<dbReference type="PROSITE" id="PS51065">
    <property type="entry name" value="NHR"/>
    <property type="match status" value="1"/>
</dbReference>
<reference evidence="3" key="1">
    <citation type="submission" date="2023-01" db="EMBL/GenBank/DDBJ databases">
        <title>Genome assembly of the deep-sea coral Lophelia pertusa.</title>
        <authorList>
            <person name="Herrera S."/>
            <person name="Cordes E."/>
        </authorList>
    </citation>
    <scope>NUCLEOTIDE SEQUENCE</scope>
    <source>
        <strain evidence="3">USNM1676648</strain>
        <tissue evidence="3">Polyp</tissue>
    </source>
</reference>
<evidence type="ECO:0000313" key="4">
    <source>
        <dbReference type="Proteomes" id="UP001163046"/>
    </source>
</evidence>
<dbReference type="InterPro" id="IPR043136">
    <property type="entry name" value="B30.2/SPRY_sf"/>
</dbReference>
<feature type="region of interest" description="Disordered" evidence="1">
    <location>
        <begin position="39"/>
        <end position="82"/>
    </location>
</feature>
<dbReference type="EMBL" id="MU826352">
    <property type="protein sequence ID" value="KAJ7380715.1"/>
    <property type="molecule type" value="Genomic_DNA"/>
</dbReference>
<dbReference type="Proteomes" id="UP001163046">
    <property type="component" value="Unassembled WGS sequence"/>
</dbReference>
<dbReference type="AlphaFoldDB" id="A0A9X0CYY9"/>